<dbReference type="AlphaFoldDB" id="A0A6J1LUE0"/>
<reference evidence="3 4" key="1">
    <citation type="submission" date="2025-04" db="UniProtKB">
        <authorList>
            <consortium name="RefSeq"/>
        </authorList>
    </citation>
    <scope>IDENTIFICATION</scope>
    <source>
        <strain evidence="3 4">15085-1641.00</strain>
        <tissue evidence="3 4">Whole body</tissue>
    </source>
</reference>
<dbReference type="OrthoDB" id="7732170at2759"/>
<evidence type="ECO:0000256" key="1">
    <source>
        <dbReference type="SAM" id="Phobius"/>
    </source>
</evidence>
<evidence type="ECO:0000313" key="3">
    <source>
        <dbReference type="RefSeq" id="XP_023170023.1"/>
    </source>
</evidence>
<protein>
    <submittedName>
        <fullName evidence="3 4">Uncharacterized protein LOC111598824</fullName>
    </submittedName>
</protein>
<accession>A0A6J1LUE0</accession>
<dbReference type="RefSeq" id="XP_023170023.1">
    <property type="nucleotide sequence ID" value="XM_023314255.2"/>
</dbReference>
<dbReference type="GeneID" id="111598824"/>
<name>A0A6J1LUE0_DROHY</name>
<organism evidence="2 4">
    <name type="scientific">Drosophila hydei</name>
    <name type="common">Fruit fly</name>
    <dbReference type="NCBI Taxonomy" id="7224"/>
    <lineage>
        <taxon>Eukaryota</taxon>
        <taxon>Metazoa</taxon>
        <taxon>Ecdysozoa</taxon>
        <taxon>Arthropoda</taxon>
        <taxon>Hexapoda</taxon>
        <taxon>Insecta</taxon>
        <taxon>Pterygota</taxon>
        <taxon>Neoptera</taxon>
        <taxon>Endopterygota</taxon>
        <taxon>Diptera</taxon>
        <taxon>Brachycera</taxon>
        <taxon>Muscomorpha</taxon>
        <taxon>Ephydroidea</taxon>
        <taxon>Drosophilidae</taxon>
        <taxon>Drosophila</taxon>
    </lineage>
</organism>
<evidence type="ECO:0000313" key="2">
    <source>
        <dbReference type="Proteomes" id="UP000504633"/>
    </source>
</evidence>
<feature type="transmembrane region" description="Helical" evidence="1">
    <location>
        <begin position="12"/>
        <end position="31"/>
    </location>
</feature>
<dbReference type="Proteomes" id="UP000504633">
    <property type="component" value="Unplaced"/>
</dbReference>
<sequence>MGSSIISQLARKYGAVIFFPTVTVGSIYADWSHTREWKRQQLLAAHSAALKSQS</sequence>
<dbReference type="OMA" id="WSHTREW"/>
<keyword evidence="1" id="KW-1133">Transmembrane helix</keyword>
<dbReference type="KEGG" id="dhe:111598824"/>
<gene>
    <name evidence="3 4" type="primary">LOC111598824</name>
</gene>
<proteinExistence type="predicted"/>
<evidence type="ECO:0000313" key="4">
    <source>
        <dbReference type="RefSeq" id="XP_023170024.1"/>
    </source>
</evidence>
<keyword evidence="2" id="KW-1185">Reference proteome</keyword>
<keyword evidence="1" id="KW-0812">Transmembrane</keyword>
<keyword evidence="1" id="KW-0472">Membrane</keyword>
<dbReference type="RefSeq" id="XP_023170024.1">
    <property type="nucleotide sequence ID" value="XM_023314256.1"/>
</dbReference>